<comment type="caution">
    <text evidence="1">The sequence shown here is derived from an EMBL/GenBank/DDBJ whole genome shotgun (WGS) entry which is preliminary data.</text>
</comment>
<gene>
    <name evidence="1" type="ORF">V6N11_034013</name>
</gene>
<proteinExistence type="predicted"/>
<dbReference type="SUPFAM" id="SSF57889">
    <property type="entry name" value="Cysteine-rich domain"/>
    <property type="match status" value="1"/>
</dbReference>
<dbReference type="EMBL" id="JBBPBN010000018">
    <property type="protein sequence ID" value="KAK9018970.1"/>
    <property type="molecule type" value="Genomic_DNA"/>
</dbReference>
<dbReference type="PANTHER" id="PTHR46477">
    <property type="entry name" value="CYSTEINE/HISTIDINE-RICH C1 DOMAIN FAMILY PROTEIN"/>
    <property type="match status" value="1"/>
</dbReference>
<dbReference type="InterPro" id="IPR046349">
    <property type="entry name" value="C1-like_sf"/>
</dbReference>
<evidence type="ECO:0000313" key="2">
    <source>
        <dbReference type="Proteomes" id="UP001396334"/>
    </source>
</evidence>
<evidence type="ECO:0000313" key="1">
    <source>
        <dbReference type="EMBL" id="KAK9018970.1"/>
    </source>
</evidence>
<reference evidence="1 2" key="1">
    <citation type="journal article" date="2024" name="G3 (Bethesda)">
        <title>Genome assembly of Hibiscus sabdariffa L. provides insights into metabolisms of medicinal natural products.</title>
        <authorList>
            <person name="Kim T."/>
        </authorList>
    </citation>
    <scope>NUCLEOTIDE SEQUENCE [LARGE SCALE GENOMIC DNA]</scope>
    <source>
        <strain evidence="1">TK-2024</strain>
        <tissue evidence="1">Old leaves</tissue>
    </source>
</reference>
<dbReference type="PANTHER" id="PTHR46477:SF17">
    <property type="entry name" value="PHORBOL-ESTER_DAG-TYPE DOMAIN-CONTAINING PROTEIN"/>
    <property type="match status" value="1"/>
</dbReference>
<organism evidence="1 2">
    <name type="scientific">Hibiscus sabdariffa</name>
    <name type="common">roselle</name>
    <dbReference type="NCBI Taxonomy" id="183260"/>
    <lineage>
        <taxon>Eukaryota</taxon>
        <taxon>Viridiplantae</taxon>
        <taxon>Streptophyta</taxon>
        <taxon>Embryophyta</taxon>
        <taxon>Tracheophyta</taxon>
        <taxon>Spermatophyta</taxon>
        <taxon>Magnoliopsida</taxon>
        <taxon>eudicotyledons</taxon>
        <taxon>Gunneridae</taxon>
        <taxon>Pentapetalae</taxon>
        <taxon>rosids</taxon>
        <taxon>malvids</taxon>
        <taxon>Malvales</taxon>
        <taxon>Malvaceae</taxon>
        <taxon>Malvoideae</taxon>
        <taxon>Hibiscus</taxon>
    </lineage>
</organism>
<sequence length="115" mass="13137">MRICDSCQNDVLGFVYHCRLCDFDLHLCCASLPQVLDDGEHNLYLCLKISGLCHHCGGKGPGWSYRSQCKSYNLHVSCVKELLVESWQAMYFNADKNRVRELQTRIPTLKGTLKP</sequence>
<dbReference type="Proteomes" id="UP001396334">
    <property type="component" value="Unassembled WGS sequence"/>
</dbReference>
<protein>
    <recommendedName>
        <fullName evidence="3">DC1 domain-containing protein</fullName>
    </recommendedName>
</protein>
<evidence type="ECO:0008006" key="3">
    <source>
        <dbReference type="Google" id="ProtNLM"/>
    </source>
</evidence>
<accession>A0ABR2S153</accession>
<keyword evidence="2" id="KW-1185">Reference proteome</keyword>
<name>A0ABR2S153_9ROSI</name>